<dbReference type="InterPro" id="IPR001638">
    <property type="entry name" value="Solute-binding_3/MltF_N"/>
</dbReference>
<dbReference type="SUPFAM" id="SSF161098">
    <property type="entry name" value="MetI-like"/>
    <property type="match status" value="1"/>
</dbReference>
<dbReference type="InterPro" id="IPR043429">
    <property type="entry name" value="ArtM/GltK/GlnP/TcyL/YhdX-like"/>
</dbReference>
<dbReference type="CDD" id="cd06261">
    <property type="entry name" value="TM_PBP2"/>
    <property type="match status" value="1"/>
</dbReference>
<evidence type="ECO:0000256" key="1">
    <source>
        <dbReference type="ARBA" id="ARBA00004651"/>
    </source>
</evidence>
<evidence type="ECO:0000256" key="9">
    <source>
        <dbReference type="RuleBase" id="RU363032"/>
    </source>
</evidence>
<keyword evidence="7 9" id="KW-1133">Transmembrane helix</keyword>
<keyword evidence="8 9" id="KW-0472">Membrane</keyword>
<feature type="domain" description="ABC transmembrane type-1" evidence="10">
    <location>
        <begin position="324"/>
        <end position="525"/>
    </location>
</feature>
<evidence type="ECO:0000256" key="8">
    <source>
        <dbReference type="ARBA" id="ARBA00023136"/>
    </source>
</evidence>
<dbReference type="RefSeq" id="WP_102198990.1">
    <property type="nucleotide sequence ID" value="NZ_PNHQ01000006.1"/>
</dbReference>
<feature type="transmembrane region" description="Helical" evidence="9">
    <location>
        <begin position="480"/>
        <end position="501"/>
    </location>
</feature>
<sequence length="555" mass="60686">MKNHKVSNTWQKVFMAILTIIFAVIGPTSSFVSANEVGTTIEVDEATLAEGLDQDGVLRVGMEANYAPFNWSQTSDTDGAVPITNSDGEYANGYDVQIAKRLADLLALDLEIVKLEWDGLPPALESGMIDVIIAGMSPTAERLEQMDFSDSYYSSDIVLVTMANGEYANATTLEDFTGTTVTGQLNTFHYDLIPQIPNVNQATALDSFPTMITALNAGSVDAYVSEKPGAMAAVAANPDLTYVEFAEGQGFDLGEVTSDIAVATRKDSPLTAIVNEALSVIPTAERDRLMEDMVNLNERGESASFWSEVAGIWQTYGAQFLVGAGNTMFIALSSTIIGFIIGLLIAIYRSLIVRRDQMPIGYFFYKLFDFLISAYIEIFRGTPMMVQAMMIFYGSRLFFNFQMSTMFAALLIVSINTGAYLAEVIRGGITSVDKGQTEAARAIGMNHYQTMITIVLPQAIRSILPALGNEFVINIKDTSVLNVIAVTELFFVTKSAAGSTYLTFQTFLITAIIYFVLTFTTTRVLNFIESRMAGKKTYHVYESSTNSVVNSPKEQ</sequence>
<dbReference type="PANTHER" id="PTHR30614">
    <property type="entry name" value="MEMBRANE COMPONENT OF AMINO ACID ABC TRANSPORTER"/>
    <property type="match status" value="1"/>
</dbReference>
<dbReference type="Proteomes" id="UP000235701">
    <property type="component" value="Unassembled WGS sequence"/>
</dbReference>
<dbReference type="InterPro" id="IPR035906">
    <property type="entry name" value="MetI-like_sf"/>
</dbReference>
<dbReference type="SMART" id="SM00062">
    <property type="entry name" value="PBPb"/>
    <property type="match status" value="1"/>
</dbReference>
<dbReference type="OrthoDB" id="9811552at2"/>
<dbReference type="Pfam" id="PF00497">
    <property type="entry name" value="SBP_bac_3"/>
    <property type="match status" value="1"/>
</dbReference>
<evidence type="ECO:0000256" key="4">
    <source>
        <dbReference type="ARBA" id="ARBA00022475"/>
    </source>
</evidence>
<name>A0A2N6UEQ7_9LACT</name>
<evidence type="ECO:0000256" key="2">
    <source>
        <dbReference type="ARBA" id="ARBA00010072"/>
    </source>
</evidence>
<evidence type="ECO:0000256" key="7">
    <source>
        <dbReference type="ARBA" id="ARBA00022989"/>
    </source>
</evidence>
<dbReference type="GO" id="GO:0043190">
    <property type="term" value="C:ATP-binding cassette (ABC) transporter complex"/>
    <property type="evidence" value="ECO:0007669"/>
    <property type="project" value="InterPro"/>
</dbReference>
<gene>
    <name evidence="11" type="ORF">CJ191_03535</name>
</gene>
<keyword evidence="3 9" id="KW-0813">Transport</keyword>
<dbReference type="EMBL" id="PNHQ01000006">
    <property type="protein sequence ID" value="PMC80025.1"/>
    <property type="molecule type" value="Genomic_DNA"/>
</dbReference>
<comment type="caution">
    <text evidence="11">The sequence shown here is derived from an EMBL/GenBank/DDBJ whole genome shotgun (WGS) entry which is preliminary data.</text>
</comment>
<dbReference type="Gene3D" id="1.10.3720.10">
    <property type="entry name" value="MetI-like"/>
    <property type="match status" value="1"/>
</dbReference>
<reference evidence="11 12" key="1">
    <citation type="submission" date="2017-09" db="EMBL/GenBank/DDBJ databases">
        <title>Bacterial strain isolated from the female urinary microbiota.</title>
        <authorList>
            <person name="Thomas-White K."/>
            <person name="Kumar N."/>
            <person name="Forster S."/>
            <person name="Putonti C."/>
            <person name="Lawley T."/>
            <person name="Wolfe A.J."/>
        </authorList>
    </citation>
    <scope>NUCLEOTIDE SEQUENCE [LARGE SCALE GENOMIC DNA]</scope>
    <source>
        <strain evidence="11 12">UMB0240</strain>
    </source>
</reference>
<evidence type="ECO:0000256" key="3">
    <source>
        <dbReference type="ARBA" id="ARBA00022448"/>
    </source>
</evidence>
<proteinExistence type="inferred from homology"/>
<dbReference type="InterPro" id="IPR010065">
    <property type="entry name" value="AA_ABC_transptr_permease_3TM"/>
</dbReference>
<dbReference type="PROSITE" id="PS50928">
    <property type="entry name" value="ABC_TM1"/>
    <property type="match status" value="1"/>
</dbReference>
<accession>A0A2N6UEQ7</accession>
<dbReference type="PANTHER" id="PTHR30614:SF20">
    <property type="entry name" value="GLUTAMINE TRANSPORT SYSTEM PERMEASE PROTEIN GLNP"/>
    <property type="match status" value="1"/>
</dbReference>
<dbReference type="GO" id="GO:0022857">
    <property type="term" value="F:transmembrane transporter activity"/>
    <property type="evidence" value="ECO:0007669"/>
    <property type="project" value="InterPro"/>
</dbReference>
<feature type="transmembrane region" description="Helical" evidence="9">
    <location>
        <begin position="360"/>
        <end position="379"/>
    </location>
</feature>
<keyword evidence="5 9" id="KW-0812">Transmembrane</keyword>
<keyword evidence="4" id="KW-1003">Cell membrane</keyword>
<organism evidence="11 12">
    <name type="scientific">Aerococcus viridans</name>
    <dbReference type="NCBI Taxonomy" id="1377"/>
    <lineage>
        <taxon>Bacteria</taxon>
        <taxon>Bacillati</taxon>
        <taxon>Bacillota</taxon>
        <taxon>Bacilli</taxon>
        <taxon>Lactobacillales</taxon>
        <taxon>Aerococcaceae</taxon>
        <taxon>Aerococcus</taxon>
    </lineage>
</organism>
<comment type="subcellular location">
    <subcellularLocation>
        <location evidence="1 9">Cell membrane</location>
        <topology evidence="1 9">Multi-pass membrane protein</topology>
    </subcellularLocation>
</comment>
<dbReference type="SUPFAM" id="SSF53850">
    <property type="entry name" value="Periplasmic binding protein-like II"/>
    <property type="match status" value="1"/>
</dbReference>
<dbReference type="GO" id="GO:0006865">
    <property type="term" value="P:amino acid transport"/>
    <property type="evidence" value="ECO:0007669"/>
    <property type="project" value="UniProtKB-KW"/>
</dbReference>
<dbReference type="InterPro" id="IPR000515">
    <property type="entry name" value="MetI-like"/>
</dbReference>
<evidence type="ECO:0000256" key="6">
    <source>
        <dbReference type="ARBA" id="ARBA00022970"/>
    </source>
</evidence>
<keyword evidence="6" id="KW-0029">Amino-acid transport</keyword>
<keyword evidence="12" id="KW-1185">Reference proteome</keyword>
<evidence type="ECO:0000256" key="5">
    <source>
        <dbReference type="ARBA" id="ARBA00022692"/>
    </source>
</evidence>
<dbReference type="Pfam" id="PF00528">
    <property type="entry name" value="BPD_transp_1"/>
    <property type="match status" value="1"/>
</dbReference>
<evidence type="ECO:0000313" key="12">
    <source>
        <dbReference type="Proteomes" id="UP000235701"/>
    </source>
</evidence>
<feature type="transmembrane region" description="Helical" evidence="9">
    <location>
        <begin position="399"/>
        <end position="422"/>
    </location>
</feature>
<evidence type="ECO:0000259" key="10">
    <source>
        <dbReference type="PROSITE" id="PS50928"/>
    </source>
</evidence>
<dbReference type="AlphaFoldDB" id="A0A2N6UEQ7"/>
<dbReference type="Gene3D" id="3.40.190.10">
    <property type="entry name" value="Periplasmic binding protein-like II"/>
    <property type="match status" value="2"/>
</dbReference>
<evidence type="ECO:0000313" key="11">
    <source>
        <dbReference type="EMBL" id="PMC80025.1"/>
    </source>
</evidence>
<comment type="similarity">
    <text evidence="2">Belongs to the binding-protein-dependent transport system permease family. HisMQ subfamily.</text>
</comment>
<feature type="transmembrane region" description="Helical" evidence="9">
    <location>
        <begin position="328"/>
        <end position="348"/>
    </location>
</feature>
<dbReference type="NCBIfam" id="TIGR01726">
    <property type="entry name" value="HEQRo_perm_3TM"/>
    <property type="match status" value="1"/>
</dbReference>
<protein>
    <submittedName>
        <fullName evidence="11">Amino acid ABC transporter permease</fullName>
    </submittedName>
</protein>
<feature type="transmembrane region" description="Helical" evidence="9">
    <location>
        <begin position="507"/>
        <end position="528"/>
    </location>
</feature>